<dbReference type="SUPFAM" id="SSF53448">
    <property type="entry name" value="Nucleotide-diphospho-sugar transferases"/>
    <property type="match status" value="1"/>
</dbReference>
<dbReference type="RefSeq" id="WP_138579292.1">
    <property type="nucleotide sequence ID" value="NZ_CP040822.1"/>
</dbReference>
<reference evidence="1 2" key="1">
    <citation type="submission" date="2019-06" db="EMBL/GenBank/DDBJ databases">
        <title>Genome sequence of Rhodobacteraceae bacterium D4M1.</title>
        <authorList>
            <person name="Cao J."/>
        </authorList>
    </citation>
    <scope>NUCLEOTIDE SEQUENCE [LARGE SCALE GENOMIC DNA]</scope>
    <source>
        <strain evidence="1 2">D4M1</strain>
        <plasmid evidence="2">pd4m1d</plasmid>
    </source>
</reference>
<keyword evidence="1" id="KW-0614">Plasmid</keyword>
<dbReference type="OrthoDB" id="7810870at2"/>
<dbReference type="Proteomes" id="UP000305888">
    <property type="component" value="Plasmid pD4M1D"/>
</dbReference>
<dbReference type="KEGG" id="ppru:FDP22_22785"/>
<keyword evidence="2" id="KW-1185">Reference proteome</keyword>
<dbReference type="EMBL" id="CP040822">
    <property type="protein sequence ID" value="QDL94705.1"/>
    <property type="molecule type" value="Genomic_DNA"/>
</dbReference>
<geneLocation type="plasmid" evidence="2">
    <name>pd4m1d</name>
</geneLocation>
<proteinExistence type="predicted"/>
<protein>
    <submittedName>
        <fullName evidence="1">DUF707 domain-containing protein</fullName>
    </submittedName>
</protein>
<dbReference type="AlphaFoldDB" id="A0A5B8G211"/>
<sequence>MPRRNLVFARVGRNSLYRHWLSEPAAERNWDLQLSTYDPDAPGFEEGDLPLSVDRGTKWDSICRYFRERPWLLDRYEFVMFPDDDLFFDQGNITRLFALCAEEGLDIAQPALLPSSYVSYPIVMQCPRFRLRYTNYVEPMTPVIRASYFKVLLPYLERWPTGWGQDDIWTLLMPEPAFRAAVIDAVPVLHTRPLYTGDIYRHFETLGMDPRHDLSEIRESFRGLPGAKRVYGGVLASGTKVGSLLTNTLNGLHLLRAASSVRARYGTQKTALGMLLRSVTRFRYRPSQVQTTPADGLGAG</sequence>
<dbReference type="InterPro" id="IPR029044">
    <property type="entry name" value="Nucleotide-diphossugar_trans"/>
</dbReference>
<organism evidence="1 2">
    <name type="scientific">Paroceanicella profunda</name>
    <dbReference type="NCBI Taxonomy" id="2579971"/>
    <lineage>
        <taxon>Bacteria</taxon>
        <taxon>Pseudomonadati</taxon>
        <taxon>Pseudomonadota</taxon>
        <taxon>Alphaproteobacteria</taxon>
        <taxon>Rhodobacterales</taxon>
        <taxon>Paracoccaceae</taxon>
        <taxon>Paroceanicella</taxon>
    </lineage>
</organism>
<dbReference type="InterPro" id="IPR007877">
    <property type="entry name" value="DUF707"/>
</dbReference>
<accession>A0A5B8G211</accession>
<evidence type="ECO:0000313" key="2">
    <source>
        <dbReference type="Proteomes" id="UP000305888"/>
    </source>
</evidence>
<name>A0A5B8G211_9RHOB</name>
<evidence type="ECO:0000313" key="1">
    <source>
        <dbReference type="EMBL" id="QDL94705.1"/>
    </source>
</evidence>
<dbReference type="Pfam" id="PF05212">
    <property type="entry name" value="DUF707"/>
    <property type="match status" value="1"/>
</dbReference>
<gene>
    <name evidence="1" type="ORF">FDP22_22785</name>
</gene>